<accession>T1FDW0</accession>
<protein>
    <submittedName>
        <fullName evidence="2 3">Uncharacterized protein</fullName>
    </submittedName>
</protein>
<sequence>MFKSLLKKIEKEAHTSSTTPPSPQQQQISTNNDRTQQLQKKNTDVLLLNDPNTQPTIHRYGDRHVASTTSTTTSASRRHSSNISSADSNKESITKKDSKSSLVSSSSGGNGKDLKYLKDNIASNDNEEKKNENVIEVINEDRKQDVEDIIDVRTQAPNQVDVDDDCVVDGISNDADDDVDGDDVDYDEKFNSECDDCRNILQRQQQQQEQPLLIPSQHQLTLADNLETSSSLPAAAAIKMHLEEELSESRSTIVQLTNHIKKVVS</sequence>
<evidence type="ECO:0000313" key="4">
    <source>
        <dbReference type="Proteomes" id="UP000015101"/>
    </source>
</evidence>
<dbReference type="GeneID" id="20207009"/>
<gene>
    <name evidence="3" type="primary">20207009</name>
    <name evidence="2" type="ORF">HELRODRAFT_178911</name>
</gene>
<dbReference type="KEGG" id="hro:HELRODRAFT_178911"/>
<evidence type="ECO:0000313" key="3">
    <source>
        <dbReference type="EnsemblMetazoa" id="HelroP178911"/>
    </source>
</evidence>
<evidence type="ECO:0000256" key="1">
    <source>
        <dbReference type="SAM" id="MobiDB-lite"/>
    </source>
</evidence>
<dbReference type="EnsemblMetazoa" id="HelroT178911">
    <property type="protein sequence ID" value="HelroP178911"/>
    <property type="gene ID" value="HelroG178911"/>
</dbReference>
<organism evidence="3 4">
    <name type="scientific">Helobdella robusta</name>
    <name type="common">Californian leech</name>
    <dbReference type="NCBI Taxonomy" id="6412"/>
    <lineage>
        <taxon>Eukaryota</taxon>
        <taxon>Metazoa</taxon>
        <taxon>Spiralia</taxon>
        <taxon>Lophotrochozoa</taxon>
        <taxon>Annelida</taxon>
        <taxon>Clitellata</taxon>
        <taxon>Hirudinea</taxon>
        <taxon>Rhynchobdellida</taxon>
        <taxon>Glossiphoniidae</taxon>
        <taxon>Helobdella</taxon>
    </lineage>
</organism>
<dbReference type="AlphaFoldDB" id="T1FDW0"/>
<feature type="compositionally biased region" description="Low complexity" evidence="1">
    <location>
        <begin position="15"/>
        <end position="30"/>
    </location>
</feature>
<reference evidence="3" key="3">
    <citation type="submission" date="2015-06" db="UniProtKB">
        <authorList>
            <consortium name="EnsemblMetazoa"/>
        </authorList>
    </citation>
    <scope>IDENTIFICATION</scope>
</reference>
<dbReference type="EMBL" id="KB097496">
    <property type="protein sequence ID" value="ESN95990.1"/>
    <property type="molecule type" value="Genomic_DNA"/>
</dbReference>
<dbReference type="HOGENOM" id="CLU_1050818_0_0_1"/>
<reference evidence="4" key="1">
    <citation type="submission" date="2012-12" db="EMBL/GenBank/DDBJ databases">
        <authorList>
            <person name="Hellsten U."/>
            <person name="Grimwood J."/>
            <person name="Chapman J.A."/>
            <person name="Shapiro H."/>
            <person name="Aerts A."/>
            <person name="Otillar R.P."/>
            <person name="Terry A.Y."/>
            <person name="Boore J.L."/>
            <person name="Simakov O."/>
            <person name="Marletaz F."/>
            <person name="Cho S.-J."/>
            <person name="Edsinger-Gonzales E."/>
            <person name="Havlak P."/>
            <person name="Kuo D.-H."/>
            <person name="Larsson T."/>
            <person name="Lv J."/>
            <person name="Arendt D."/>
            <person name="Savage R."/>
            <person name="Osoegawa K."/>
            <person name="de Jong P."/>
            <person name="Lindberg D.R."/>
            <person name="Seaver E.C."/>
            <person name="Weisblat D.A."/>
            <person name="Putnam N.H."/>
            <person name="Grigoriev I.V."/>
            <person name="Rokhsar D.S."/>
        </authorList>
    </citation>
    <scope>NUCLEOTIDE SEQUENCE</scope>
</reference>
<dbReference type="EMBL" id="AMQM01006625">
    <property type="status" value="NOT_ANNOTATED_CDS"/>
    <property type="molecule type" value="Genomic_DNA"/>
</dbReference>
<proteinExistence type="predicted"/>
<dbReference type="CTD" id="20207009"/>
<feature type="compositionally biased region" description="Polar residues" evidence="1">
    <location>
        <begin position="31"/>
        <end position="40"/>
    </location>
</feature>
<feature type="compositionally biased region" description="Low complexity" evidence="1">
    <location>
        <begin position="66"/>
        <end position="87"/>
    </location>
</feature>
<keyword evidence="4" id="KW-1185">Reference proteome</keyword>
<evidence type="ECO:0000313" key="2">
    <source>
        <dbReference type="EMBL" id="ESN95990.1"/>
    </source>
</evidence>
<feature type="region of interest" description="Disordered" evidence="1">
    <location>
        <begin position="1"/>
        <end position="116"/>
    </location>
</feature>
<dbReference type="RefSeq" id="XP_009026019.1">
    <property type="nucleotide sequence ID" value="XM_009027771.1"/>
</dbReference>
<dbReference type="InParanoid" id="T1FDW0"/>
<reference evidence="2 4" key="2">
    <citation type="journal article" date="2013" name="Nature">
        <title>Insights into bilaterian evolution from three spiralian genomes.</title>
        <authorList>
            <person name="Simakov O."/>
            <person name="Marletaz F."/>
            <person name="Cho S.J."/>
            <person name="Edsinger-Gonzales E."/>
            <person name="Havlak P."/>
            <person name="Hellsten U."/>
            <person name="Kuo D.H."/>
            <person name="Larsson T."/>
            <person name="Lv J."/>
            <person name="Arendt D."/>
            <person name="Savage R."/>
            <person name="Osoegawa K."/>
            <person name="de Jong P."/>
            <person name="Grimwood J."/>
            <person name="Chapman J.A."/>
            <person name="Shapiro H."/>
            <person name="Aerts A."/>
            <person name="Otillar R.P."/>
            <person name="Terry A.Y."/>
            <person name="Boore J.L."/>
            <person name="Grigoriev I.V."/>
            <person name="Lindberg D.R."/>
            <person name="Seaver E.C."/>
            <person name="Weisblat D.A."/>
            <person name="Putnam N.H."/>
            <person name="Rokhsar D.S."/>
        </authorList>
    </citation>
    <scope>NUCLEOTIDE SEQUENCE</scope>
</reference>
<dbReference type="Proteomes" id="UP000015101">
    <property type="component" value="Unassembled WGS sequence"/>
</dbReference>
<name>T1FDW0_HELRO</name>
<feature type="compositionally biased region" description="Basic and acidic residues" evidence="1">
    <location>
        <begin position="88"/>
        <end position="99"/>
    </location>
</feature>